<dbReference type="Pfam" id="PF00702">
    <property type="entry name" value="Hydrolase"/>
    <property type="match status" value="1"/>
</dbReference>
<dbReference type="PANTHER" id="PTHR46191:SF2">
    <property type="entry name" value="HALOACID DEHALOGENASE-LIKE HYDROLASE DOMAIN-CONTAINING PROTEIN 3"/>
    <property type="match status" value="1"/>
</dbReference>
<dbReference type="InterPro" id="IPR006439">
    <property type="entry name" value="HAD-SF_hydro_IA"/>
</dbReference>
<accession>A0A7W7FZG5</accession>
<dbReference type="AlphaFoldDB" id="A0A7W7FZG5"/>
<dbReference type="SFLD" id="SFLDS00003">
    <property type="entry name" value="Haloacid_Dehalogenase"/>
    <property type="match status" value="1"/>
</dbReference>
<dbReference type="Gene3D" id="3.40.50.1000">
    <property type="entry name" value="HAD superfamily/HAD-like"/>
    <property type="match status" value="1"/>
</dbReference>
<sequence>MKAVLWDFEGTLAHRPGMWSACLLDCLAEASGEPSPLSVAELRPHLRSGFPWHEHDRPHHHLADPDAWWASLQGVLGNALIAAGVRPDLAQAAAKLMRHRFTDPRRWRVFSDTVVSLDRLHRAGWTNVIVSNHVPELDRLVADLGLSDVIDEVFSSALVGWEKPHPRFFDHVLDRLKRPSPVWMVGDNPVADIAGARAAGIPALLVDPAAPTGPHLRDVATTILR</sequence>
<dbReference type="Proteomes" id="UP000542742">
    <property type="component" value="Unassembled WGS sequence"/>
</dbReference>
<protein>
    <submittedName>
        <fullName evidence="1">Putative hydrolase of the HAD superfamily</fullName>
    </submittedName>
</protein>
<dbReference type="GO" id="GO:0016787">
    <property type="term" value="F:hydrolase activity"/>
    <property type="evidence" value="ECO:0007669"/>
    <property type="project" value="UniProtKB-KW"/>
</dbReference>
<evidence type="ECO:0000313" key="2">
    <source>
        <dbReference type="Proteomes" id="UP000542742"/>
    </source>
</evidence>
<dbReference type="Gene3D" id="1.10.150.720">
    <property type="entry name" value="Haloacid dehalogenase-like hydrolase"/>
    <property type="match status" value="1"/>
</dbReference>
<dbReference type="SUPFAM" id="SSF56784">
    <property type="entry name" value="HAD-like"/>
    <property type="match status" value="1"/>
</dbReference>
<comment type="caution">
    <text evidence="1">The sequence shown here is derived from an EMBL/GenBank/DDBJ whole genome shotgun (WGS) entry which is preliminary data.</text>
</comment>
<name>A0A7W7FZG5_9ACTN</name>
<organism evidence="1 2">
    <name type="scientific">Paractinoplanes abujensis</name>
    <dbReference type="NCBI Taxonomy" id="882441"/>
    <lineage>
        <taxon>Bacteria</taxon>
        <taxon>Bacillati</taxon>
        <taxon>Actinomycetota</taxon>
        <taxon>Actinomycetes</taxon>
        <taxon>Micromonosporales</taxon>
        <taxon>Micromonosporaceae</taxon>
        <taxon>Paractinoplanes</taxon>
    </lineage>
</organism>
<dbReference type="PANTHER" id="PTHR46191">
    <property type="match status" value="1"/>
</dbReference>
<evidence type="ECO:0000313" key="1">
    <source>
        <dbReference type="EMBL" id="MBB4690085.1"/>
    </source>
</evidence>
<dbReference type="InterPro" id="IPR051828">
    <property type="entry name" value="HAD-like_hydrolase_domain"/>
</dbReference>
<dbReference type="RefSeq" id="WP_184949094.1">
    <property type="nucleotide sequence ID" value="NZ_BOMC01000040.1"/>
</dbReference>
<dbReference type="EMBL" id="JACHMF010000001">
    <property type="protein sequence ID" value="MBB4690085.1"/>
    <property type="molecule type" value="Genomic_DNA"/>
</dbReference>
<gene>
    <name evidence="1" type="ORF">BKA14_000233</name>
</gene>
<keyword evidence="1" id="KW-0378">Hydrolase</keyword>
<dbReference type="NCBIfam" id="TIGR01549">
    <property type="entry name" value="HAD-SF-IA-v1"/>
    <property type="match status" value="1"/>
</dbReference>
<proteinExistence type="predicted"/>
<reference evidence="1 2" key="1">
    <citation type="submission" date="2020-08" db="EMBL/GenBank/DDBJ databases">
        <title>Sequencing the genomes of 1000 actinobacteria strains.</title>
        <authorList>
            <person name="Klenk H.-P."/>
        </authorList>
    </citation>
    <scope>NUCLEOTIDE SEQUENCE [LARGE SCALE GENOMIC DNA]</scope>
    <source>
        <strain evidence="1 2">DSM 45518</strain>
    </source>
</reference>
<dbReference type="InterPro" id="IPR023214">
    <property type="entry name" value="HAD_sf"/>
</dbReference>
<dbReference type="PRINTS" id="PR00413">
    <property type="entry name" value="HADHALOGNASE"/>
</dbReference>
<dbReference type="SFLD" id="SFLDG01129">
    <property type="entry name" value="C1.5:_HAD__Beta-PGM__Phosphata"/>
    <property type="match status" value="1"/>
</dbReference>
<dbReference type="InterPro" id="IPR044924">
    <property type="entry name" value="HAD-SF_hydro_IA_REG-2-like_cap"/>
</dbReference>
<keyword evidence="2" id="KW-1185">Reference proteome</keyword>
<dbReference type="InterPro" id="IPR036412">
    <property type="entry name" value="HAD-like_sf"/>
</dbReference>